<evidence type="ECO:0000313" key="1">
    <source>
        <dbReference type="EMBL" id="KAI5346077.1"/>
    </source>
</evidence>
<dbReference type="EMBL" id="JAJFAZ020000002">
    <property type="protein sequence ID" value="KAI5346077.1"/>
    <property type="molecule type" value="Genomic_DNA"/>
</dbReference>
<sequence>MTTVKSWGFVGDVPVGLDVVAATECAAIREGLILAVQLGFNVRSVAAPAEAVAGFGDMVSGTQRKYYLLGGKSVTCCKIRYIS</sequence>
<keyword evidence="2" id="KW-1185">Reference proteome</keyword>
<accession>A0AAD4WPF0</accession>
<reference evidence="1 2" key="1">
    <citation type="journal article" date="2022" name="G3 (Bethesda)">
        <title>Whole-genome sequence and methylome profiling of the almond [Prunus dulcis (Mill.) D.A. Webb] cultivar 'Nonpareil'.</title>
        <authorList>
            <person name="D'Amico-Willman K.M."/>
            <person name="Ouma W.Z."/>
            <person name="Meulia T."/>
            <person name="Sideli G.M."/>
            <person name="Gradziel T.M."/>
            <person name="Fresnedo-Ramirez J."/>
        </authorList>
    </citation>
    <scope>NUCLEOTIDE SEQUENCE [LARGE SCALE GENOMIC DNA]</scope>
    <source>
        <strain evidence="1">Clone GOH B32 T37-40</strain>
    </source>
</reference>
<comment type="caution">
    <text evidence="1">The sequence shown here is derived from an EMBL/GenBank/DDBJ whole genome shotgun (WGS) entry which is preliminary data.</text>
</comment>
<gene>
    <name evidence="1" type="ORF">L3X38_013956</name>
</gene>
<evidence type="ECO:0000313" key="2">
    <source>
        <dbReference type="Proteomes" id="UP001054821"/>
    </source>
</evidence>
<proteinExistence type="predicted"/>
<name>A0AAD4WPF0_PRUDU</name>
<organism evidence="1 2">
    <name type="scientific">Prunus dulcis</name>
    <name type="common">Almond</name>
    <name type="synonym">Amygdalus dulcis</name>
    <dbReference type="NCBI Taxonomy" id="3755"/>
    <lineage>
        <taxon>Eukaryota</taxon>
        <taxon>Viridiplantae</taxon>
        <taxon>Streptophyta</taxon>
        <taxon>Embryophyta</taxon>
        <taxon>Tracheophyta</taxon>
        <taxon>Spermatophyta</taxon>
        <taxon>Magnoliopsida</taxon>
        <taxon>eudicotyledons</taxon>
        <taxon>Gunneridae</taxon>
        <taxon>Pentapetalae</taxon>
        <taxon>rosids</taxon>
        <taxon>fabids</taxon>
        <taxon>Rosales</taxon>
        <taxon>Rosaceae</taxon>
        <taxon>Amygdaloideae</taxon>
        <taxon>Amygdaleae</taxon>
        <taxon>Prunus</taxon>
    </lineage>
</organism>
<protein>
    <submittedName>
        <fullName evidence="1">Uncharacterized protein</fullName>
    </submittedName>
</protein>
<dbReference type="AlphaFoldDB" id="A0AAD4WPF0"/>
<dbReference type="Proteomes" id="UP001054821">
    <property type="component" value="Chromosome 2"/>
</dbReference>